<dbReference type="AlphaFoldDB" id="A0A2P7QLD7"/>
<name>A0A2P7QLD7_9SPHN</name>
<dbReference type="RefSeq" id="WP_106513975.1">
    <property type="nucleotide sequence ID" value="NZ_PXYI01000005.1"/>
</dbReference>
<dbReference type="Proteomes" id="UP000241167">
    <property type="component" value="Unassembled WGS sequence"/>
</dbReference>
<evidence type="ECO:0000313" key="2">
    <source>
        <dbReference type="Proteomes" id="UP000241167"/>
    </source>
</evidence>
<sequence length="68" mass="7563">MNHHVFFGVAFADAADLISEYGAEAGREAKKRASRSRDLGNVIHFCRWREIERMIGALDEDAVTGAVQ</sequence>
<dbReference type="EMBL" id="PXYI01000005">
    <property type="protein sequence ID" value="PSJ38781.1"/>
    <property type="molecule type" value="Genomic_DNA"/>
</dbReference>
<proteinExistence type="predicted"/>
<reference evidence="1 2" key="1">
    <citation type="submission" date="2018-03" db="EMBL/GenBank/DDBJ databases">
        <title>The draft genome of Sphingosinicella sp. GL-C-18.</title>
        <authorList>
            <person name="Liu L."/>
            <person name="Li L."/>
            <person name="Liang L."/>
            <person name="Zhang X."/>
            <person name="Wang T."/>
        </authorList>
    </citation>
    <scope>NUCLEOTIDE SEQUENCE [LARGE SCALE GENOMIC DNA]</scope>
    <source>
        <strain evidence="1 2">GL-C-18</strain>
    </source>
</reference>
<keyword evidence="2" id="KW-1185">Reference proteome</keyword>
<organism evidence="1 2">
    <name type="scientific">Allosphingosinicella deserti</name>
    <dbReference type="NCBI Taxonomy" id="2116704"/>
    <lineage>
        <taxon>Bacteria</taxon>
        <taxon>Pseudomonadati</taxon>
        <taxon>Pseudomonadota</taxon>
        <taxon>Alphaproteobacteria</taxon>
        <taxon>Sphingomonadales</taxon>
        <taxon>Sphingomonadaceae</taxon>
        <taxon>Allosphingosinicella</taxon>
    </lineage>
</organism>
<protein>
    <submittedName>
        <fullName evidence="1">Uncharacterized protein</fullName>
    </submittedName>
</protein>
<dbReference type="OrthoDB" id="7451367at2"/>
<evidence type="ECO:0000313" key="1">
    <source>
        <dbReference type="EMBL" id="PSJ38781.1"/>
    </source>
</evidence>
<accession>A0A2P7QLD7</accession>
<comment type="caution">
    <text evidence="1">The sequence shown here is derived from an EMBL/GenBank/DDBJ whole genome shotgun (WGS) entry which is preliminary data.</text>
</comment>
<gene>
    <name evidence="1" type="ORF">C7I55_15745</name>
</gene>